<dbReference type="GeneTree" id="ENSGT00390000016468"/>
<feature type="chain" id="PRO_5044328543" description="Shadow of prion protein" evidence="3">
    <location>
        <begin position="27"/>
        <end position="152"/>
    </location>
</feature>
<feature type="signal peptide" evidence="3">
    <location>
        <begin position="1"/>
        <end position="26"/>
    </location>
</feature>
<name>A0AAY4AIH5_9TELE</name>
<reference evidence="4" key="3">
    <citation type="submission" date="2025-09" db="UniProtKB">
        <authorList>
            <consortium name="Ensembl"/>
        </authorList>
    </citation>
    <scope>IDENTIFICATION</scope>
</reference>
<protein>
    <recommendedName>
        <fullName evidence="6">Shadow of prion protein</fullName>
    </recommendedName>
</protein>
<gene>
    <name evidence="4" type="primary">GRP</name>
</gene>
<proteinExistence type="predicted"/>
<keyword evidence="3" id="KW-0732">Signal</keyword>
<organism evidence="4 5">
    <name type="scientific">Denticeps clupeoides</name>
    <name type="common">denticle herring</name>
    <dbReference type="NCBI Taxonomy" id="299321"/>
    <lineage>
        <taxon>Eukaryota</taxon>
        <taxon>Metazoa</taxon>
        <taxon>Chordata</taxon>
        <taxon>Craniata</taxon>
        <taxon>Vertebrata</taxon>
        <taxon>Euteleostomi</taxon>
        <taxon>Actinopterygii</taxon>
        <taxon>Neopterygii</taxon>
        <taxon>Teleostei</taxon>
        <taxon>Clupei</taxon>
        <taxon>Clupeiformes</taxon>
        <taxon>Denticipitoidei</taxon>
        <taxon>Denticipitidae</taxon>
        <taxon>Denticeps</taxon>
    </lineage>
</organism>
<evidence type="ECO:0000256" key="3">
    <source>
        <dbReference type="SAM" id="SignalP"/>
    </source>
</evidence>
<sequence>MAGQRKLLLLWAWMLLMAALCPGAHCKRGGGFKSRGKGVGTGAKAPPSQSQGSSKQGLKLAGAAAAGALGGAAVGYGLGSLGRNRYGHGYGYGQDRDSSEEDSRFYPDGAKFYNRSEGRYYRNSANPRSESSVLIALGPLASLLLGNWMGFV</sequence>
<keyword evidence="2" id="KW-0472">Membrane</keyword>
<reference evidence="4 5" key="1">
    <citation type="submission" date="2020-06" db="EMBL/GenBank/DDBJ databases">
        <authorList>
            <consortium name="Wellcome Sanger Institute Data Sharing"/>
        </authorList>
    </citation>
    <scope>NUCLEOTIDE SEQUENCE [LARGE SCALE GENOMIC DNA]</scope>
</reference>
<keyword evidence="2" id="KW-0812">Transmembrane</keyword>
<feature type="compositionally biased region" description="Low complexity" evidence="1">
    <location>
        <begin position="42"/>
        <end position="56"/>
    </location>
</feature>
<dbReference type="AlphaFoldDB" id="A0AAY4AIH5"/>
<dbReference type="Ensembl" id="ENSDCDT00010009135.1">
    <property type="protein sequence ID" value="ENSDCDP00010008697.1"/>
    <property type="gene ID" value="ENSDCDG00010003908.1"/>
</dbReference>
<keyword evidence="2" id="KW-1133">Transmembrane helix</keyword>
<feature type="transmembrane region" description="Helical" evidence="2">
    <location>
        <begin position="60"/>
        <end position="78"/>
    </location>
</feature>
<evidence type="ECO:0000313" key="4">
    <source>
        <dbReference type="Ensembl" id="ENSDCDP00010008697.1"/>
    </source>
</evidence>
<evidence type="ECO:0000313" key="5">
    <source>
        <dbReference type="Proteomes" id="UP000694580"/>
    </source>
</evidence>
<evidence type="ECO:0000256" key="2">
    <source>
        <dbReference type="SAM" id="Phobius"/>
    </source>
</evidence>
<accession>A0AAY4AIH5</accession>
<keyword evidence="5" id="KW-1185">Reference proteome</keyword>
<dbReference type="Proteomes" id="UP000694580">
    <property type="component" value="Chromosome 3"/>
</dbReference>
<feature type="transmembrane region" description="Helical" evidence="2">
    <location>
        <begin position="132"/>
        <end position="151"/>
    </location>
</feature>
<reference evidence="4" key="2">
    <citation type="submission" date="2025-08" db="UniProtKB">
        <authorList>
            <consortium name="Ensembl"/>
        </authorList>
    </citation>
    <scope>IDENTIFICATION</scope>
</reference>
<feature type="region of interest" description="Disordered" evidence="1">
    <location>
        <begin position="37"/>
        <end position="56"/>
    </location>
</feature>
<evidence type="ECO:0008006" key="6">
    <source>
        <dbReference type="Google" id="ProtNLM"/>
    </source>
</evidence>
<evidence type="ECO:0000256" key="1">
    <source>
        <dbReference type="SAM" id="MobiDB-lite"/>
    </source>
</evidence>